<feature type="transmembrane region" description="Helical" evidence="6">
    <location>
        <begin position="309"/>
        <end position="328"/>
    </location>
</feature>
<dbReference type="InterPro" id="IPR002528">
    <property type="entry name" value="MATE_fam"/>
</dbReference>
<dbReference type="GO" id="GO:0016020">
    <property type="term" value="C:membrane"/>
    <property type="evidence" value="ECO:0007669"/>
    <property type="project" value="UniProtKB-SubCell"/>
</dbReference>
<dbReference type="AlphaFoldDB" id="A0ABD1Z633"/>
<dbReference type="InterPro" id="IPR045069">
    <property type="entry name" value="MATE_euk"/>
</dbReference>
<feature type="compositionally biased region" description="Basic and acidic residues" evidence="7">
    <location>
        <begin position="10"/>
        <end position="32"/>
    </location>
</feature>
<evidence type="ECO:0000256" key="7">
    <source>
        <dbReference type="SAM" id="MobiDB-lite"/>
    </source>
</evidence>
<organism evidence="8 9">
    <name type="scientific">Riccia fluitans</name>
    <dbReference type="NCBI Taxonomy" id="41844"/>
    <lineage>
        <taxon>Eukaryota</taxon>
        <taxon>Viridiplantae</taxon>
        <taxon>Streptophyta</taxon>
        <taxon>Embryophyta</taxon>
        <taxon>Marchantiophyta</taxon>
        <taxon>Marchantiopsida</taxon>
        <taxon>Marchantiidae</taxon>
        <taxon>Marchantiales</taxon>
        <taxon>Ricciaceae</taxon>
        <taxon>Riccia</taxon>
    </lineage>
</organism>
<evidence type="ECO:0000313" key="9">
    <source>
        <dbReference type="Proteomes" id="UP001605036"/>
    </source>
</evidence>
<name>A0ABD1Z633_9MARC</name>
<feature type="region of interest" description="Disordered" evidence="7">
    <location>
        <begin position="1"/>
        <end position="58"/>
    </location>
</feature>
<evidence type="ECO:0000256" key="2">
    <source>
        <dbReference type="ARBA" id="ARBA00010199"/>
    </source>
</evidence>
<feature type="transmembrane region" description="Helical" evidence="6">
    <location>
        <begin position="242"/>
        <end position="262"/>
    </location>
</feature>
<keyword evidence="3 6" id="KW-0812">Transmembrane</keyword>
<evidence type="ECO:0000256" key="4">
    <source>
        <dbReference type="ARBA" id="ARBA00022989"/>
    </source>
</evidence>
<evidence type="ECO:0000256" key="5">
    <source>
        <dbReference type="ARBA" id="ARBA00023136"/>
    </source>
</evidence>
<reference evidence="8 9" key="1">
    <citation type="submission" date="2024-09" db="EMBL/GenBank/DDBJ databases">
        <title>Chromosome-scale assembly of Riccia fluitans.</title>
        <authorList>
            <person name="Paukszto L."/>
            <person name="Sawicki J."/>
            <person name="Karawczyk K."/>
            <person name="Piernik-Szablinska J."/>
            <person name="Szczecinska M."/>
            <person name="Mazdziarz M."/>
        </authorList>
    </citation>
    <scope>NUCLEOTIDE SEQUENCE [LARGE SCALE GENOMIC DNA]</scope>
    <source>
        <strain evidence="8">Rf_01</strain>
        <tissue evidence="8">Aerial parts of the thallus</tissue>
    </source>
</reference>
<keyword evidence="9" id="KW-1185">Reference proteome</keyword>
<comment type="caution">
    <text evidence="8">The sequence shown here is derived from an EMBL/GenBank/DDBJ whole genome shotgun (WGS) entry which is preliminary data.</text>
</comment>
<sequence length="562" mass="61060">MAVHANCNWDEGKSGKMEYDEMENKADAEKVTLKSNEIRPSNQNKNSVTEFTGEEDDHDDDISKIEALNDLHHALQKWPTIGQILLEINKQNKIGCPIAAMNVMWFTRFIISTMFLGHLGGLELAGGTMALTYANVTGFSILLGLSGGMEPFCCQAFGAQRHKLVGLTLQRGILVMLVVSIPIAFAWVHVEKVLLWFGQDREIAAIAKEYLFYLLPDLIATAILNPLRVYLRSQCITKPMMLCSALAMSLHIPLNFLLVFGLKLGASGTALASALTDLNLIIMLIIYIWKTGLHQHSWPAWSTASFQAWGSFMKIAGPACLMTCLEWWCYETMTLLTGLLPDAHKAISTMAIVLNGDTICYALQVALGSCAATRVGNELGANSPLAAYHASLAALSMSIALACLGATWLFSARKIWGKLFTKDRDILLGVAKLLPIMGLCEFGNFPQTVCCGVLRGSARPTTGAYANLGAFYLVGIPLGIYLAFACGLGLLGLWIGLLAAVLTCAVLTVTVVMRTDWILESFRAQNLTDSSCIGVVTPVESAVIDSQTFCLSIPSQEIQENS</sequence>
<comment type="similarity">
    <text evidence="2 6">Belongs to the multi antimicrobial extrusion (MATE) (TC 2.A.66.1) family.</text>
</comment>
<feature type="transmembrane region" description="Helical" evidence="6">
    <location>
        <begin position="268"/>
        <end position="289"/>
    </location>
</feature>
<evidence type="ECO:0000256" key="1">
    <source>
        <dbReference type="ARBA" id="ARBA00004141"/>
    </source>
</evidence>
<comment type="subcellular location">
    <subcellularLocation>
        <location evidence="1">Membrane</location>
        <topology evidence="1">Multi-pass membrane protein</topology>
    </subcellularLocation>
</comment>
<dbReference type="NCBIfam" id="TIGR00797">
    <property type="entry name" value="matE"/>
    <property type="match status" value="1"/>
</dbReference>
<dbReference type="PANTHER" id="PTHR11206">
    <property type="entry name" value="MULTIDRUG RESISTANCE PROTEIN"/>
    <property type="match status" value="1"/>
</dbReference>
<feature type="transmembrane region" description="Helical" evidence="6">
    <location>
        <begin position="210"/>
        <end position="230"/>
    </location>
</feature>
<feature type="transmembrane region" description="Helical" evidence="6">
    <location>
        <begin position="386"/>
        <end position="410"/>
    </location>
</feature>
<evidence type="ECO:0000256" key="6">
    <source>
        <dbReference type="RuleBase" id="RU004914"/>
    </source>
</evidence>
<feature type="transmembrane region" description="Helical" evidence="6">
    <location>
        <begin position="173"/>
        <end position="190"/>
    </location>
</feature>
<keyword evidence="5 6" id="KW-0472">Membrane</keyword>
<feature type="transmembrane region" description="Helical" evidence="6">
    <location>
        <begin position="490"/>
        <end position="513"/>
    </location>
</feature>
<keyword evidence="4 6" id="KW-1133">Transmembrane helix</keyword>
<gene>
    <name evidence="8" type="ORF">R1flu_010780</name>
</gene>
<feature type="compositionally biased region" description="Polar residues" evidence="7">
    <location>
        <begin position="33"/>
        <end position="50"/>
    </location>
</feature>
<feature type="transmembrane region" description="Helical" evidence="6">
    <location>
        <begin position="131"/>
        <end position="152"/>
    </location>
</feature>
<feature type="transmembrane region" description="Helical" evidence="6">
    <location>
        <begin position="98"/>
        <end position="119"/>
    </location>
</feature>
<evidence type="ECO:0000256" key="3">
    <source>
        <dbReference type="ARBA" id="ARBA00022692"/>
    </source>
</evidence>
<dbReference type="CDD" id="cd13132">
    <property type="entry name" value="MATE_eukaryotic"/>
    <property type="match status" value="1"/>
</dbReference>
<evidence type="ECO:0000313" key="8">
    <source>
        <dbReference type="EMBL" id="KAL2643193.1"/>
    </source>
</evidence>
<accession>A0ABD1Z633</accession>
<proteinExistence type="inferred from homology"/>
<protein>
    <recommendedName>
        <fullName evidence="6">Protein DETOXIFICATION</fullName>
    </recommendedName>
    <alternativeName>
        <fullName evidence="6">Multidrug and toxic compound extrusion protein</fullName>
    </alternativeName>
</protein>
<feature type="transmembrane region" description="Helical" evidence="6">
    <location>
        <begin position="464"/>
        <end position="484"/>
    </location>
</feature>
<dbReference type="EMBL" id="JBHFFA010000002">
    <property type="protein sequence ID" value="KAL2643193.1"/>
    <property type="molecule type" value="Genomic_DNA"/>
</dbReference>
<dbReference type="Proteomes" id="UP001605036">
    <property type="component" value="Unassembled WGS sequence"/>
</dbReference>
<dbReference type="Pfam" id="PF01554">
    <property type="entry name" value="MatE"/>
    <property type="match status" value="2"/>
</dbReference>